<reference evidence="3 4" key="1">
    <citation type="submission" date="2020-04" db="EMBL/GenBank/DDBJ databases">
        <title>MicrobeNet Type strains.</title>
        <authorList>
            <person name="Nicholson A.C."/>
        </authorList>
    </citation>
    <scope>NUCLEOTIDE SEQUENCE [LARGE SCALE GENOMIC DNA]</scope>
    <source>
        <strain evidence="3 4">ATCC BAA-788</strain>
    </source>
</reference>
<organism evidence="3 4">
    <name type="scientific">Cellulomonas denverensis</name>
    <dbReference type="NCBI Taxonomy" id="264297"/>
    <lineage>
        <taxon>Bacteria</taxon>
        <taxon>Bacillati</taxon>
        <taxon>Actinomycetota</taxon>
        <taxon>Actinomycetes</taxon>
        <taxon>Micrococcales</taxon>
        <taxon>Cellulomonadaceae</taxon>
        <taxon>Cellulomonas</taxon>
    </lineage>
</organism>
<accession>A0A7X6KUR8</accession>
<protein>
    <submittedName>
        <fullName evidence="3">Glycosyltransferase</fullName>
    </submittedName>
</protein>
<dbReference type="PANTHER" id="PTHR12526">
    <property type="entry name" value="GLYCOSYLTRANSFERASE"/>
    <property type="match status" value="1"/>
</dbReference>
<evidence type="ECO:0000313" key="3">
    <source>
        <dbReference type="EMBL" id="NKY22607.1"/>
    </source>
</evidence>
<dbReference type="GO" id="GO:0016757">
    <property type="term" value="F:glycosyltransferase activity"/>
    <property type="evidence" value="ECO:0007669"/>
    <property type="project" value="UniProtKB-KW"/>
</dbReference>
<dbReference type="Gene3D" id="3.40.50.2000">
    <property type="entry name" value="Glycogen Phosphorylase B"/>
    <property type="match status" value="2"/>
</dbReference>
<evidence type="ECO:0000256" key="2">
    <source>
        <dbReference type="ARBA" id="ARBA00022679"/>
    </source>
</evidence>
<dbReference type="SUPFAM" id="SSF53756">
    <property type="entry name" value="UDP-Glycosyltransferase/glycogen phosphorylase"/>
    <property type="match status" value="1"/>
</dbReference>
<dbReference type="PANTHER" id="PTHR12526:SF629">
    <property type="entry name" value="TEICHURONIC ACID BIOSYNTHESIS GLYCOSYLTRANSFERASE TUAH-RELATED"/>
    <property type="match status" value="1"/>
</dbReference>
<gene>
    <name evidence="3" type="ORF">HGA03_07990</name>
</gene>
<proteinExistence type="predicted"/>
<dbReference type="AlphaFoldDB" id="A0A7X6KUR8"/>
<evidence type="ECO:0000256" key="1">
    <source>
        <dbReference type="ARBA" id="ARBA00022676"/>
    </source>
</evidence>
<sequence length="520" mass="57514">MTVRVVNLNKAVGRASSGVEYAQRYRRELLAGIDWVDDRYVFTDYLGTNLCLFTDPLGLPRDRVLWIYDLVTGRRTTPNTLTVPEFLSTLGQPYAEPVVLPDRTEVALPGSPVRYRIWTVADGRVDRVETHTGDQLVRAEHYDQSLNNIEHFHAGRLVRRDFLTPDGRLAATQTHTGDPDRPILRTTITPASPLYDRPVRRGRPDSFGGDVLLEGRSAFFRYVLERLLDRPDDVVIVDRALDVIDAVYPVIGDRRLFSVVHAEHVDLKQLQDGVLLWNNHYEHVFTRPELIDGLIVSTRRQQETLTAQLAARFPTGAPPVHRIPVGVARTPAPADGYDPLALVTASRLAEEKHLDVLVRAVTAARATLPGLHLDIYGEGDRTGLTAAIAETGTQDCVRLLGHRDLTGVLGRYALYVSASTSEGFGLSLLEALTEGLPVIGFDVDYGNRELIRPGVNGHLVPTTPGAPLRDVPALARAIVDTLTSGTLDHLRRGALDTATEYSADRVRRQWELLLAGEAPC</sequence>
<comment type="caution">
    <text evidence="3">The sequence shown here is derived from an EMBL/GenBank/DDBJ whole genome shotgun (WGS) entry which is preliminary data.</text>
</comment>
<keyword evidence="4" id="KW-1185">Reference proteome</keyword>
<keyword evidence="2 3" id="KW-0808">Transferase</keyword>
<name>A0A7X6KUR8_9CELL</name>
<evidence type="ECO:0000313" key="4">
    <source>
        <dbReference type="Proteomes" id="UP000581206"/>
    </source>
</evidence>
<dbReference type="RefSeq" id="WP_168629727.1">
    <property type="nucleotide sequence ID" value="NZ_BONL01000004.1"/>
</dbReference>
<keyword evidence="1" id="KW-0328">Glycosyltransferase</keyword>
<dbReference type="Proteomes" id="UP000581206">
    <property type="component" value="Unassembled WGS sequence"/>
</dbReference>
<dbReference type="Pfam" id="PF13692">
    <property type="entry name" value="Glyco_trans_1_4"/>
    <property type="match status" value="1"/>
</dbReference>
<dbReference type="EMBL" id="JAAXOX010000003">
    <property type="protein sequence ID" value="NKY22607.1"/>
    <property type="molecule type" value="Genomic_DNA"/>
</dbReference>